<dbReference type="InterPro" id="IPR047919">
    <property type="entry name" value="SCO3374-like"/>
</dbReference>
<evidence type="ECO:0000313" key="2">
    <source>
        <dbReference type="EMBL" id="CAH60134.1"/>
    </source>
</evidence>
<organism evidence="2">
    <name type="scientific">Streptomyces tenjimariensis</name>
    <dbReference type="NCBI Taxonomy" id="29308"/>
    <lineage>
        <taxon>Bacteria</taxon>
        <taxon>Bacillati</taxon>
        <taxon>Actinomycetota</taxon>
        <taxon>Actinomycetes</taxon>
        <taxon>Kitasatosporales</taxon>
        <taxon>Streptomycetaceae</taxon>
        <taxon>Streptomyces</taxon>
    </lineage>
</organism>
<feature type="region of interest" description="Disordered" evidence="1">
    <location>
        <begin position="177"/>
        <end position="198"/>
    </location>
</feature>
<reference evidence="2" key="1">
    <citation type="submission" date="2005-02" db="EMBL/GenBank/DDBJ databases">
        <title>Comparison of the gene clusters for the biosynthesis of aminoglycoside antibiotics gentamicin (Micromonospora echinospora DSM 43036), fortimicin (Micromonospora olivasterospora DSM 43868), kanamycin (Streptomyces kanamyceticus DSM 40500) and istamycin (Streptomyces tenjimariensis ATCC 31603).</title>
        <authorList>
            <person name="Aboshanab K.M."/>
            <person name="Schmidt-Beissner H."/>
            <person name="Wehmeier U.F."/>
            <person name="Welzel K."/>
            <person name="Vente A."/>
            <person name="Piepersberg W."/>
        </authorList>
    </citation>
    <scope>NUCLEOTIDE SEQUENCE</scope>
    <source>
        <strain evidence="2">ATCC 31603</strain>
    </source>
</reference>
<accession>Q2UZF7</accession>
<evidence type="ECO:0000256" key="1">
    <source>
        <dbReference type="SAM" id="MobiDB-lite"/>
    </source>
</evidence>
<dbReference type="EMBL" id="AJ845083">
    <property type="protein sequence ID" value="CAH60134.1"/>
    <property type="molecule type" value="Genomic_DNA"/>
</dbReference>
<proteinExistence type="predicted"/>
<sequence>MAFTVPAPRPAHDDARVTACEPVRDQVRGSARDVARWYENRLGWATADNVPAAGPAPYPPSARLLTGLRFDVLDLPAPVGLETLRRLPGGQGPVALSGCRERLWLLVAAGSAEELPGLLDWLEWSGVGLDLAVWGAGRRIPAPTPPGWTGSGAPGAAVWLRAPVPGHEVEPTLPGMPTLPGPSSPVLPAHSARTGSGSEGPGLVRLVAVAAAECHRQRLLAAHARRQGAAAQRLASS</sequence>
<dbReference type="AlphaFoldDB" id="Q2UZF7"/>
<name>Q2UZF7_9ACTN</name>
<protein>
    <submittedName>
        <fullName evidence="2">Proline-rich protein</fullName>
    </submittedName>
</protein>
<dbReference type="NCBIfam" id="NF040464">
    <property type="entry name" value="SCO3374_fam"/>
    <property type="match status" value="1"/>
</dbReference>